<dbReference type="AlphaFoldDB" id="A0A7W3LX67"/>
<keyword evidence="3" id="KW-1185">Reference proteome</keyword>
<dbReference type="InterPro" id="IPR011990">
    <property type="entry name" value="TPR-like_helical_dom_sf"/>
</dbReference>
<name>A0A7W3LX67_ACTNM</name>
<comment type="caution">
    <text evidence="2">The sequence shown here is derived from an EMBL/GenBank/DDBJ whole genome shotgun (WGS) entry which is preliminary data.</text>
</comment>
<dbReference type="SUPFAM" id="SSF52540">
    <property type="entry name" value="P-loop containing nucleoside triphosphate hydrolases"/>
    <property type="match status" value="1"/>
</dbReference>
<dbReference type="Proteomes" id="UP000572680">
    <property type="component" value="Unassembled WGS sequence"/>
</dbReference>
<evidence type="ECO:0000313" key="2">
    <source>
        <dbReference type="EMBL" id="MBA8955938.1"/>
    </source>
</evidence>
<dbReference type="GO" id="GO:0016887">
    <property type="term" value="F:ATP hydrolysis activity"/>
    <property type="evidence" value="ECO:0007669"/>
    <property type="project" value="InterPro"/>
</dbReference>
<evidence type="ECO:0000259" key="1">
    <source>
        <dbReference type="Pfam" id="PF13401"/>
    </source>
</evidence>
<organism evidence="2 3">
    <name type="scientific">Actinomadura namibiensis</name>
    <dbReference type="NCBI Taxonomy" id="182080"/>
    <lineage>
        <taxon>Bacteria</taxon>
        <taxon>Bacillati</taxon>
        <taxon>Actinomycetota</taxon>
        <taxon>Actinomycetes</taxon>
        <taxon>Streptosporangiales</taxon>
        <taxon>Thermomonosporaceae</taxon>
        <taxon>Actinomadura</taxon>
    </lineage>
</organism>
<protein>
    <submittedName>
        <fullName evidence="2">Putative ATPase</fullName>
    </submittedName>
</protein>
<dbReference type="PRINTS" id="PR00364">
    <property type="entry name" value="DISEASERSIST"/>
</dbReference>
<feature type="domain" description="ORC1/DEAH AAA+ ATPase" evidence="1">
    <location>
        <begin position="30"/>
        <end position="145"/>
    </location>
</feature>
<dbReference type="PANTHER" id="PTHR47691">
    <property type="entry name" value="REGULATOR-RELATED"/>
    <property type="match status" value="1"/>
</dbReference>
<dbReference type="Gene3D" id="3.40.50.300">
    <property type="entry name" value="P-loop containing nucleotide triphosphate hydrolases"/>
    <property type="match status" value="1"/>
</dbReference>
<evidence type="ECO:0000313" key="3">
    <source>
        <dbReference type="Proteomes" id="UP000572680"/>
    </source>
</evidence>
<dbReference type="Gene3D" id="1.25.40.10">
    <property type="entry name" value="Tetratricopeptide repeat domain"/>
    <property type="match status" value="1"/>
</dbReference>
<reference evidence="2 3" key="1">
    <citation type="submission" date="2020-08" db="EMBL/GenBank/DDBJ databases">
        <title>Genomic Encyclopedia of Type Strains, Phase IV (KMG-IV): sequencing the most valuable type-strain genomes for metagenomic binning, comparative biology and taxonomic classification.</title>
        <authorList>
            <person name="Goeker M."/>
        </authorList>
    </citation>
    <scope>NUCLEOTIDE SEQUENCE [LARGE SCALE GENOMIC DNA]</scope>
    <source>
        <strain evidence="2 3">DSM 44197</strain>
    </source>
</reference>
<dbReference type="RefSeq" id="WP_182847875.1">
    <property type="nucleotide sequence ID" value="NZ_BAAALP010000026.1"/>
</dbReference>
<dbReference type="InterPro" id="IPR049945">
    <property type="entry name" value="AAA_22"/>
</dbReference>
<dbReference type="SUPFAM" id="SSF48452">
    <property type="entry name" value="TPR-like"/>
    <property type="match status" value="1"/>
</dbReference>
<gene>
    <name evidence="2" type="ORF">HNR61_007620</name>
</gene>
<proteinExistence type="predicted"/>
<dbReference type="EMBL" id="JACJIA010000013">
    <property type="protein sequence ID" value="MBA8955938.1"/>
    <property type="molecule type" value="Genomic_DNA"/>
</dbReference>
<sequence>MTNSDGLPAEPAPFIGRRRELAAVRRAMDRSRLVTLCGPGGVGKTRLALRTAATAGDGFPDGTLFVELSALREPDLLTRTVATALRLPDTATGDPLERLAAHLADKRMLLVLDACEHLIDACARLAETLVRAAPGVRILATSRELLDVVGEHHITVEPMPVPAPGDPLTGEEYDAVALFAERAAASAPGFVLTPGNRAAVTRLCHRTEGLPLAIELAAVRLATTPVERLADRLDASLRLRGRHQRAAVEWSRDLCDERERLLWARLSVFPGDFGLDDATAVCSDGDAGPLPAADLPEVLARLVGRSLVRRDGGRHRMLDTLREYGAELLAEHGELDLLRDRHLERFTALARRAVDAAMSPAQLDWHRRLRAVDADLRVALERALAAPGRERAGRRLAVLLRGHWYATGRYGEGRDWHRRALAAVPEDNGPEERAERGWTLYGAGMFAVLQGDMDAGDPWLAEALEIAGSLGDARLRAHVLHEQGRSLFHRGRVAEAEALFGEADALYARDGHPSPDALTIFVDLAAARALSGDPAGAVRRCERALTVCDATGERWARSFALWMRGAARWLGGDPDGAEADVRGCLPEKVEFDDLVGVAMALDVLMVCAATRGAPERAAVLAGVTDGLWEALRTPVPRGPHYADLRAGSVLSAVGALDGEAAREALARGRAMPLADAVAFGLSDRGRPAPEDSARG</sequence>
<dbReference type="Pfam" id="PF13401">
    <property type="entry name" value="AAA_22"/>
    <property type="match status" value="1"/>
</dbReference>
<dbReference type="PANTHER" id="PTHR47691:SF3">
    <property type="entry name" value="HTH-TYPE TRANSCRIPTIONAL REGULATOR RV0890C-RELATED"/>
    <property type="match status" value="1"/>
</dbReference>
<accession>A0A7W3LX67</accession>
<dbReference type="InterPro" id="IPR027417">
    <property type="entry name" value="P-loop_NTPase"/>
</dbReference>